<gene>
    <name evidence="3" type="ORF">HF086_011439</name>
</gene>
<evidence type="ECO:0000259" key="2">
    <source>
        <dbReference type="Pfam" id="PF22589"/>
    </source>
</evidence>
<accession>A0A922MQ11</accession>
<protein>
    <recommendedName>
        <fullName evidence="2">Sperm microtubule inner protein 1 C-terminal domain-containing protein</fullName>
    </recommendedName>
</protein>
<organism evidence="3 4">
    <name type="scientific">Spodoptera exigua</name>
    <name type="common">Beet armyworm</name>
    <name type="synonym">Noctua fulgens</name>
    <dbReference type="NCBI Taxonomy" id="7107"/>
    <lineage>
        <taxon>Eukaryota</taxon>
        <taxon>Metazoa</taxon>
        <taxon>Ecdysozoa</taxon>
        <taxon>Arthropoda</taxon>
        <taxon>Hexapoda</taxon>
        <taxon>Insecta</taxon>
        <taxon>Pterygota</taxon>
        <taxon>Neoptera</taxon>
        <taxon>Endopterygota</taxon>
        <taxon>Lepidoptera</taxon>
        <taxon>Glossata</taxon>
        <taxon>Ditrysia</taxon>
        <taxon>Noctuoidea</taxon>
        <taxon>Noctuidae</taxon>
        <taxon>Amphipyrinae</taxon>
        <taxon>Spodoptera</taxon>
    </lineage>
</organism>
<evidence type="ECO:0000313" key="3">
    <source>
        <dbReference type="EMBL" id="KAH9641410.1"/>
    </source>
</evidence>
<dbReference type="PANTHER" id="PTHR35826:SF1">
    <property type="entry name" value="PROTEIN ATP6V1FNB-LIKE"/>
    <property type="match status" value="1"/>
</dbReference>
<dbReference type="Pfam" id="PF22589">
    <property type="entry name" value="SPMIP1"/>
    <property type="match status" value="1"/>
</dbReference>
<proteinExistence type="predicted"/>
<sequence length="224" mass="25864">MPLIDINNPETIKFLVETYEKTARLRMKWNTIHADKLNLAATLQREEKGYQDIDVTKAIMELGMPEVTRGNINDARNRRLKHILDCKHVPGIDSLKKGHSIVDVELGNPKDDPKLARSDTDLSIDPVMRPVDPEQRKIIYKGRPYFGREVYLNKRCKAQLPEDRYYFAETSSWMYGWRLKDSSLKTTGPQHGRVWRLAREVSHSGPAPDPIHYQIPRKDAGKCT</sequence>
<comment type="caution">
    <text evidence="3">The sequence shown here is derived from an EMBL/GenBank/DDBJ whole genome shotgun (WGS) entry which is preliminary data.</text>
</comment>
<feature type="region of interest" description="Disordered" evidence="1">
    <location>
        <begin position="201"/>
        <end position="224"/>
    </location>
</feature>
<dbReference type="AlphaFoldDB" id="A0A922MQ11"/>
<dbReference type="InterPro" id="IPR054323">
    <property type="entry name" value="SPMIP1_C"/>
</dbReference>
<reference evidence="3" key="1">
    <citation type="journal article" date="2021" name="G3 (Bethesda)">
        <title>Genome and transcriptome analysis of the beet armyworm Spodoptera exigua reveals targets for pest control. .</title>
        <authorList>
            <person name="Simon S."/>
            <person name="Breeschoten T."/>
            <person name="Jansen H.J."/>
            <person name="Dirks R.P."/>
            <person name="Schranz M.E."/>
            <person name="Ros V.I.D."/>
        </authorList>
    </citation>
    <scope>NUCLEOTIDE SEQUENCE</scope>
    <source>
        <strain evidence="3">TB_SE_WUR_2020</strain>
    </source>
</reference>
<feature type="domain" description="Sperm microtubule inner protein 1 C-terminal" evidence="2">
    <location>
        <begin position="108"/>
        <end position="207"/>
    </location>
</feature>
<name>A0A922MQ11_SPOEX</name>
<evidence type="ECO:0000313" key="4">
    <source>
        <dbReference type="Proteomes" id="UP000814243"/>
    </source>
</evidence>
<dbReference type="PANTHER" id="PTHR35826">
    <property type="entry name" value="PROTEIN ATP6V1FNB-LIKE"/>
    <property type="match status" value="1"/>
</dbReference>
<dbReference type="EMBL" id="JACEFF010000235">
    <property type="protein sequence ID" value="KAH9641410.1"/>
    <property type="molecule type" value="Genomic_DNA"/>
</dbReference>
<dbReference type="Proteomes" id="UP000814243">
    <property type="component" value="Unassembled WGS sequence"/>
</dbReference>
<evidence type="ECO:0000256" key="1">
    <source>
        <dbReference type="SAM" id="MobiDB-lite"/>
    </source>
</evidence>